<dbReference type="InterPro" id="IPR011047">
    <property type="entry name" value="Quinoprotein_ADH-like_sf"/>
</dbReference>
<reference evidence="3 4" key="1">
    <citation type="journal article" date="2015" name="Nature">
        <title>rRNA introns, odd ribosomes, and small enigmatic genomes across a large radiation of phyla.</title>
        <authorList>
            <person name="Brown C.T."/>
            <person name="Hug L.A."/>
            <person name="Thomas B.C."/>
            <person name="Sharon I."/>
            <person name="Castelle C.J."/>
            <person name="Singh A."/>
            <person name="Wilkins M.J."/>
            <person name="Williams K.H."/>
            <person name="Banfield J.F."/>
        </authorList>
    </citation>
    <scope>NUCLEOTIDE SEQUENCE [LARGE SCALE GENOMIC DNA]</scope>
</reference>
<dbReference type="EMBL" id="LBVO01000005">
    <property type="protein sequence ID" value="KKQ90465.1"/>
    <property type="molecule type" value="Genomic_DNA"/>
</dbReference>
<proteinExistence type="predicted"/>
<organism evidence="3 4">
    <name type="scientific">Berkelbacteria bacterium GW2011_GWA2_38_9</name>
    <dbReference type="NCBI Taxonomy" id="1618334"/>
    <lineage>
        <taxon>Bacteria</taxon>
        <taxon>Candidatus Berkelbacteria</taxon>
    </lineage>
</organism>
<dbReference type="Proteomes" id="UP000033934">
    <property type="component" value="Unassembled WGS sequence"/>
</dbReference>
<dbReference type="SUPFAM" id="SSF50998">
    <property type="entry name" value="Quinoprotein alcohol dehydrogenase-like"/>
    <property type="match status" value="1"/>
</dbReference>
<dbReference type="PANTHER" id="PTHR19879:SF9">
    <property type="entry name" value="TRANSCRIPTION INITIATION FACTOR TFIID SUBUNIT 5"/>
    <property type="match status" value="1"/>
</dbReference>
<dbReference type="InterPro" id="IPR002372">
    <property type="entry name" value="PQQ_rpt_dom"/>
</dbReference>
<evidence type="ECO:0000256" key="1">
    <source>
        <dbReference type="SAM" id="SignalP"/>
    </source>
</evidence>
<keyword evidence="1" id="KW-0732">Signal</keyword>
<dbReference type="InterPro" id="IPR001680">
    <property type="entry name" value="WD40_rpt"/>
</dbReference>
<feature type="signal peptide" evidence="1">
    <location>
        <begin position="1"/>
        <end position="25"/>
    </location>
</feature>
<evidence type="ECO:0000313" key="4">
    <source>
        <dbReference type="Proteomes" id="UP000033934"/>
    </source>
</evidence>
<name>A0A0G0LR54_9BACT</name>
<dbReference type="Gene3D" id="2.130.10.10">
    <property type="entry name" value="YVTN repeat-like/Quinoprotein amine dehydrogenase"/>
    <property type="match status" value="2"/>
</dbReference>
<feature type="chain" id="PRO_5002533375" evidence="1">
    <location>
        <begin position="26"/>
        <end position="544"/>
    </location>
</feature>
<protein>
    <submittedName>
        <fullName evidence="3">Peptidase C14, caspase catalytic subunit p20</fullName>
    </submittedName>
</protein>
<dbReference type="SMART" id="SM00320">
    <property type="entry name" value="WD40"/>
    <property type="match status" value="4"/>
</dbReference>
<sequence length="544" mass="59587">MKQKIFISTIIALCSLLFIGNTVFAEDLPAGTVIPKLAKTANDPMLQNGKVYPFWGPPCQRYTYSAIYSDKEGRAPEYMQIYFNGKMIDMEKEDPKASNYKKGVKYVYKNVPNKFGSNFYYFEASNRLGRTRASIIDSPDNGPVLFDSDFKHNEIVLIDPSTGQEVWRYKTGAEWVGAVALSDDGQYLAAQTSNHVYLFNTNSNKPLWDYKSTIKGNIGGDVKGGVAISKSGDKIFAAINGQALMFGKSSNKPVWTYNLENNGGGAYGVDISKDGQLAAVAMAGSESDENTNVLILLDSKGKKLWQYHSSGNWHEVKFSKNSQFLSSATGCPDRRGYLFSIDSAKPIIKSDPLSKESPIDEASISADGQTVAFGVESGYGAIVLMDKSTKQIIWRYEIAQGRSVRALSMTPSGEFIGAATFGGDILIFDKNSNKPIEQLKVNSTIGAFDISDDGQLFATGSADKKVRIFEKDASSAKAEILLDEYVGELDISANGKFVAAGTSGSVYFFETLLDLNNAAQLMTLSKQRIIQNQSSRGLKLYRHV</sequence>
<comment type="caution">
    <text evidence="3">The sequence shown here is derived from an EMBL/GenBank/DDBJ whole genome shotgun (WGS) entry which is preliminary data.</text>
</comment>
<accession>A0A0G0LR54</accession>
<dbReference type="PANTHER" id="PTHR19879">
    <property type="entry name" value="TRANSCRIPTION INITIATION FACTOR TFIID"/>
    <property type="match status" value="1"/>
</dbReference>
<feature type="domain" description="Pyrrolo-quinoline quinone repeat" evidence="2">
    <location>
        <begin position="152"/>
        <end position="308"/>
    </location>
</feature>
<dbReference type="Pfam" id="PF13360">
    <property type="entry name" value="PQQ_2"/>
    <property type="match status" value="1"/>
</dbReference>
<dbReference type="Pfam" id="PF00400">
    <property type="entry name" value="WD40"/>
    <property type="match status" value="1"/>
</dbReference>
<dbReference type="AlphaFoldDB" id="A0A0G0LR54"/>
<gene>
    <name evidence="3" type="ORF">UT11_C0005G0006</name>
</gene>
<evidence type="ECO:0000259" key="2">
    <source>
        <dbReference type="Pfam" id="PF13360"/>
    </source>
</evidence>
<evidence type="ECO:0000313" key="3">
    <source>
        <dbReference type="EMBL" id="KKQ90465.1"/>
    </source>
</evidence>
<dbReference type="InterPro" id="IPR015943">
    <property type="entry name" value="WD40/YVTN_repeat-like_dom_sf"/>
</dbReference>